<dbReference type="Proteomes" id="UP000566324">
    <property type="component" value="Unassembled WGS sequence"/>
</dbReference>
<keyword evidence="3" id="KW-1185">Reference proteome</keyword>
<protein>
    <recommendedName>
        <fullName evidence="1">DUF2007 domain-containing protein</fullName>
    </recommendedName>
</protein>
<dbReference type="SUPFAM" id="SSF54913">
    <property type="entry name" value="GlnB-like"/>
    <property type="match status" value="1"/>
</dbReference>
<reference evidence="2 3" key="1">
    <citation type="submission" date="2020-08" db="EMBL/GenBank/DDBJ databases">
        <title>Genomic Encyclopedia of Type Strains, Phase IV (KMG-IV): sequencing the most valuable type-strain genomes for metagenomic binning, comparative biology and taxonomic classification.</title>
        <authorList>
            <person name="Goeker M."/>
        </authorList>
    </citation>
    <scope>NUCLEOTIDE SEQUENCE [LARGE SCALE GENOMIC DNA]</scope>
    <source>
        <strain evidence="2 3">DSM 17328</strain>
    </source>
</reference>
<evidence type="ECO:0000313" key="3">
    <source>
        <dbReference type="Proteomes" id="UP000566324"/>
    </source>
</evidence>
<dbReference type="RefSeq" id="WP_184068132.1">
    <property type="nucleotide sequence ID" value="NZ_JACHNZ010000017.1"/>
</dbReference>
<accession>A0A7W7F709</accession>
<evidence type="ECO:0000259" key="1">
    <source>
        <dbReference type="Pfam" id="PF09413"/>
    </source>
</evidence>
<sequence>MPLVMVREYSDRIEADVARLALESADIPAVLFDAGMASLGLGPITSARLMVDETDLDRARQILDGSDD</sequence>
<name>A0A7W7F709_9SPHN</name>
<organism evidence="2 3">
    <name type="scientific">Sphingosinicella soli</name>
    <dbReference type="NCBI Taxonomy" id="333708"/>
    <lineage>
        <taxon>Bacteria</taxon>
        <taxon>Pseudomonadati</taxon>
        <taxon>Pseudomonadota</taxon>
        <taxon>Alphaproteobacteria</taxon>
        <taxon>Sphingomonadales</taxon>
        <taxon>Sphingosinicellaceae</taxon>
        <taxon>Sphingosinicella</taxon>
    </lineage>
</organism>
<dbReference type="InterPro" id="IPR018551">
    <property type="entry name" value="DUF2007"/>
</dbReference>
<dbReference type="InterPro" id="IPR011322">
    <property type="entry name" value="N-reg_PII-like_a/b"/>
</dbReference>
<dbReference type="AlphaFoldDB" id="A0A7W7F709"/>
<gene>
    <name evidence="2" type="ORF">GGQ98_001756</name>
</gene>
<feature type="domain" description="DUF2007" evidence="1">
    <location>
        <begin position="4"/>
        <end position="64"/>
    </location>
</feature>
<comment type="caution">
    <text evidence="2">The sequence shown here is derived from an EMBL/GenBank/DDBJ whole genome shotgun (WGS) entry which is preliminary data.</text>
</comment>
<dbReference type="Pfam" id="PF09413">
    <property type="entry name" value="DUF2007"/>
    <property type="match status" value="1"/>
</dbReference>
<dbReference type="EMBL" id="JACHNZ010000017">
    <property type="protein sequence ID" value="MBB4632137.1"/>
    <property type="molecule type" value="Genomic_DNA"/>
</dbReference>
<dbReference type="Gene3D" id="3.30.70.790">
    <property type="entry name" value="UreE, C-terminal domain"/>
    <property type="match status" value="1"/>
</dbReference>
<evidence type="ECO:0000313" key="2">
    <source>
        <dbReference type="EMBL" id="MBB4632137.1"/>
    </source>
</evidence>
<proteinExistence type="predicted"/>